<dbReference type="Gene3D" id="3.30.565.10">
    <property type="entry name" value="Histidine kinase-like ATPase, C-terminal domain"/>
    <property type="match status" value="1"/>
</dbReference>
<dbReference type="EC" id="2.7.13.3" evidence="2"/>
<dbReference type="PROSITE" id="PS50110">
    <property type="entry name" value="RESPONSE_REGULATORY"/>
    <property type="match status" value="1"/>
</dbReference>
<dbReference type="Pfam" id="PF02518">
    <property type="entry name" value="HATPase_c"/>
    <property type="match status" value="1"/>
</dbReference>
<reference evidence="7" key="1">
    <citation type="submission" date="2015-04" db="EMBL/GenBank/DDBJ databases">
        <authorList>
            <person name="Syromyatnikov M.Y."/>
            <person name="Popov V.N."/>
        </authorList>
    </citation>
    <scope>NUCLEOTIDE SEQUENCE</scope>
    <source>
        <strain evidence="7">MO-1</strain>
    </source>
</reference>
<feature type="domain" description="Response regulatory" evidence="6">
    <location>
        <begin position="7"/>
        <end position="123"/>
    </location>
</feature>
<dbReference type="PANTHER" id="PTHR43547">
    <property type="entry name" value="TWO-COMPONENT HISTIDINE KINASE"/>
    <property type="match status" value="1"/>
</dbReference>
<evidence type="ECO:0000256" key="3">
    <source>
        <dbReference type="ARBA" id="ARBA00022553"/>
    </source>
</evidence>
<dbReference type="InterPro" id="IPR005467">
    <property type="entry name" value="His_kinase_dom"/>
</dbReference>
<dbReference type="InterPro" id="IPR003594">
    <property type="entry name" value="HATPase_dom"/>
</dbReference>
<feature type="modified residue" description="4-aspartylphosphate" evidence="4">
    <location>
        <position position="56"/>
    </location>
</feature>
<dbReference type="EMBL" id="LO017727">
    <property type="protein sequence ID" value="CRH06410.1"/>
    <property type="molecule type" value="Genomic_DNA"/>
</dbReference>
<dbReference type="InterPro" id="IPR036097">
    <property type="entry name" value="HisK_dim/P_sf"/>
</dbReference>
<evidence type="ECO:0000259" key="5">
    <source>
        <dbReference type="PROSITE" id="PS50109"/>
    </source>
</evidence>
<dbReference type="CDD" id="cd00082">
    <property type="entry name" value="HisKA"/>
    <property type="match status" value="1"/>
</dbReference>
<name>A0A1S7LHI1_MAGMO</name>
<dbReference type="PROSITE" id="PS50109">
    <property type="entry name" value="HIS_KIN"/>
    <property type="match status" value="1"/>
</dbReference>
<dbReference type="Gene3D" id="3.40.50.2300">
    <property type="match status" value="1"/>
</dbReference>
<dbReference type="GO" id="GO:0000155">
    <property type="term" value="F:phosphorelay sensor kinase activity"/>
    <property type="evidence" value="ECO:0007669"/>
    <property type="project" value="InterPro"/>
</dbReference>
<dbReference type="Gene3D" id="1.10.287.130">
    <property type="match status" value="1"/>
</dbReference>
<accession>A0A1S7LHI1</accession>
<gene>
    <name evidence="7" type="ORF">MAGMO_2247</name>
</gene>
<dbReference type="PANTHER" id="PTHR43547:SF2">
    <property type="entry name" value="HYBRID SIGNAL TRANSDUCTION HISTIDINE KINASE C"/>
    <property type="match status" value="1"/>
</dbReference>
<protein>
    <recommendedName>
        <fullName evidence="2">histidine kinase</fullName>
        <ecNumber evidence="2">2.7.13.3</ecNumber>
    </recommendedName>
</protein>
<feature type="domain" description="Histidine kinase" evidence="5">
    <location>
        <begin position="152"/>
        <end position="362"/>
    </location>
</feature>
<proteinExistence type="predicted"/>
<evidence type="ECO:0000256" key="4">
    <source>
        <dbReference type="PROSITE-ProRule" id="PRU00169"/>
    </source>
</evidence>
<dbReference type="SMART" id="SM00387">
    <property type="entry name" value="HATPase_c"/>
    <property type="match status" value="1"/>
</dbReference>
<dbReference type="SMART" id="SM00388">
    <property type="entry name" value="HisKA"/>
    <property type="match status" value="1"/>
</dbReference>
<dbReference type="Pfam" id="PF00072">
    <property type="entry name" value="Response_reg"/>
    <property type="match status" value="1"/>
</dbReference>
<dbReference type="CDD" id="cd19920">
    <property type="entry name" value="REC_PA4781-like"/>
    <property type="match status" value="1"/>
</dbReference>
<dbReference type="SMART" id="SM00448">
    <property type="entry name" value="REC"/>
    <property type="match status" value="1"/>
</dbReference>
<comment type="catalytic activity">
    <reaction evidence="1">
        <text>ATP + protein L-histidine = ADP + protein N-phospho-L-histidine.</text>
        <dbReference type="EC" id="2.7.13.3"/>
    </reaction>
</comment>
<dbReference type="SUPFAM" id="SSF52172">
    <property type="entry name" value="CheY-like"/>
    <property type="match status" value="1"/>
</dbReference>
<dbReference type="InterPro" id="IPR001789">
    <property type="entry name" value="Sig_transdc_resp-reg_receiver"/>
</dbReference>
<evidence type="ECO:0000256" key="2">
    <source>
        <dbReference type="ARBA" id="ARBA00012438"/>
    </source>
</evidence>
<dbReference type="InterPro" id="IPR011006">
    <property type="entry name" value="CheY-like_superfamily"/>
</dbReference>
<dbReference type="SUPFAM" id="SSF47384">
    <property type="entry name" value="Homodimeric domain of signal transducing histidine kinase"/>
    <property type="match status" value="1"/>
</dbReference>
<dbReference type="Pfam" id="PF00512">
    <property type="entry name" value="HisKA"/>
    <property type="match status" value="1"/>
</dbReference>
<dbReference type="InterPro" id="IPR003661">
    <property type="entry name" value="HisK_dim/P_dom"/>
</dbReference>
<evidence type="ECO:0000313" key="7">
    <source>
        <dbReference type="EMBL" id="CRH06410.1"/>
    </source>
</evidence>
<dbReference type="SUPFAM" id="SSF55874">
    <property type="entry name" value="ATPase domain of HSP90 chaperone/DNA topoisomerase II/histidine kinase"/>
    <property type="match status" value="1"/>
</dbReference>
<evidence type="ECO:0000259" key="6">
    <source>
        <dbReference type="PROSITE" id="PS50110"/>
    </source>
</evidence>
<sequence length="394" mass="44650">MTKQLDNIMIVDDEPLNINYLNEILKHDYRVKVATNGWEALKRAKSDPRPDLILLDVQMVEIDGYEVCRRLKQDPTTQQIPIIFITSMTEEEDEEKGLSLGAVDYILKPLRPSIILARIKTHLGLKHAHEALALRNRDLENLLIMRETIENISRHDLKAPLNGILGATQVLMEEDYLRPEDRELVAMQERAGYKMLELINRSLDMMKMEQGKYKVDAEPVDILKLLRHICTEVPDSFFQFLVDGLPAAPEEPFFVLGEELLCYSMLSNLIKNAAEASPKNRMITISINRSECGVVKIHNHGMVPHDIREQFFDKYVTSGKKSGSGLGNYSARLIAETLGGEIRMETSSEMGTTLTLLLPLSDILNDPMLNNYSAEATVEEGDPLKPKLADRFFA</sequence>
<keyword evidence="3 4" id="KW-0597">Phosphoprotein</keyword>
<dbReference type="InterPro" id="IPR036890">
    <property type="entry name" value="HATPase_C_sf"/>
</dbReference>
<dbReference type="AlphaFoldDB" id="A0A1S7LHI1"/>
<evidence type="ECO:0000256" key="1">
    <source>
        <dbReference type="ARBA" id="ARBA00000085"/>
    </source>
</evidence>
<organism evidence="7">
    <name type="scientific">Magnetococcus massalia (strain MO-1)</name>
    <dbReference type="NCBI Taxonomy" id="451514"/>
    <lineage>
        <taxon>Bacteria</taxon>
        <taxon>Pseudomonadati</taxon>
        <taxon>Pseudomonadota</taxon>
        <taxon>Magnetococcia</taxon>
        <taxon>Magnetococcales</taxon>
        <taxon>Magnetococcaceae</taxon>
        <taxon>Magnetococcus</taxon>
    </lineage>
</organism>